<evidence type="ECO:0008006" key="3">
    <source>
        <dbReference type="Google" id="ProtNLM"/>
    </source>
</evidence>
<sequence length="149" mass="16867">MAHELGVPYQRIAEWRRRDTDVANAKRTVLRAAAKYLGVPPMFVFCLAGIVTVEDVMYPPESPMSERVKKALAAMRRDPAWAGFCPDALMSADHEVQRLVALLYQELRGPSESRPAREEEWMLAIHRAALGDARAQTDLDEYGKGKRER</sequence>
<dbReference type="RefSeq" id="WP_305750181.1">
    <property type="nucleotide sequence ID" value="NZ_JAUZEE010000006.1"/>
</dbReference>
<gene>
    <name evidence="1" type="ORF">Q8X39_13440</name>
</gene>
<dbReference type="Proteomes" id="UP001235760">
    <property type="component" value="Unassembled WGS sequence"/>
</dbReference>
<organism evidence="1 2">
    <name type="scientific">Leptothrix discophora</name>
    <dbReference type="NCBI Taxonomy" id="89"/>
    <lineage>
        <taxon>Bacteria</taxon>
        <taxon>Pseudomonadati</taxon>
        <taxon>Pseudomonadota</taxon>
        <taxon>Betaproteobacteria</taxon>
        <taxon>Burkholderiales</taxon>
        <taxon>Sphaerotilaceae</taxon>
        <taxon>Leptothrix</taxon>
    </lineage>
</organism>
<protein>
    <recommendedName>
        <fullName evidence="3">XRE family transcriptional regulator</fullName>
    </recommendedName>
</protein>
<dbReference type="EMBL" id="JAUZEE010000006">
    <property type="protein sequence ID" value="MDP4301640.1"/>
    <property type="molecule type" value="Genomic_DNA"/>
</dbReference>
<reference evidence="1 2" key="1">
    <citation type="submission" date="2023-08" db="EMBL/GenBank/DDBJ databases">
        <authorList>
            <person name="Roldan D.M."/>
            <person name="Menes R.J."/>
        </authorList>
    </citation>
    <scope>NUCLEOTIDE SEQUENCE [LARGE SCALE GENOMIC DNA]</scope>
    <source>
        <strain evidence="1 2">CCM 2812</strain>
    </source>
</reference>
<proteinExistence type="predicted"/>
<keyword evidence="2" id="KW-1185">Reference proteome</keyword>
<evidence type="ECO:0000313" key="2">
    <source>
        <dbReference type="Proteomes" id="UP001235760"/>
    </source>
</evidence>
<name>A0ABT9G571_LEPDI</name>
<comment type="caution">
    <text evidence="1">The sequence shown here is derived from an EMBL/GenBank/DDBJ whole genome shotgun (WGS) entry which is preliminary data.</text>
</comment>
<accession>A0ABT9G571</accession>
<evidence type="ECO:0000313" key="1">
    <source>
        <dbReference type="EMBL" id="MDP4301640.1"/>
    </source>
</evidence>